<evidence type="ECO:0000256" key="3">
    <source>
        <dbReference type="ARBA" id="ARBA00023163"/>
    </source>
</evidence>
<evidence type="ECO:0000256" key="2">
    <source>
        <dbReference type="ARBA" id="ARBA00023125"/>
    </source>
</evidence>
<evidence type="ECO:0000259" key="4">
    <source>
        <dbReference type="PROSITE" id="PS51000"/>
    </source>
</evidence>
<dbReference type="InterPro" id="IPR001034">
    <property type="entry name" value="DeoR_HTH"/>
</dbReference>
<dbReference type="Gene3D" id="1.10.10.10">
    <property type="entry name" value="Winged helix-like DNA-binding domain superfamily/Winged helix DNA-binding domain"/>
    <property type="match status" value="1"/>
</dbReference>
<keyword evidence="6" id="KW-1185">Reference proteome</keyword>
<evidence type="ECO:0000313" key="6">
    <source>
        <dbReference type="Proteomes" id="UP000254649"/>
    </source>
</evidence>
<dbReference type="PROSITE" id="PS51000">
    <property type="entry name" value="HTH_DEOR_2"/>
    <property type="match status" value="1"/>
</dbReference>
<dbReference type="Proteomes" id="UP000254649">
    <property type="component" value="Unassembled WGS sequence"/>
</dbReference>
<dbReference type="InterPro" id="IPR037171">
    <property type="entry name" value="NagB/RpiA_transferase-like"/>
</dbReference>
<sequence>MKPKERQQAILDYLQIHGRTPVEQLAEYFQTTGTTIRKDLTALENDNKVLRTYGSVVLSQMSDEDEIDLPITNKTTINAVAKMKIGKAAADLIQNGDSIIMDQGSTVLQMVPNLIHFENLTIMTNSLHIINALTSLNTDFELLMCGGTYRTKSGSFHGILAESAVEKFSFDKLFIGTDGFDLNVGLTTFNEVHGVSKAMCNAAREIIVLTDSSKFHRRSPNIVCPLDKITTVITDSNIDHNIHQALIEKGIRVIIAE</sequence>
<dbReference type="InterPro" id="IPR014036">
    <property type="entry name" value="DeoR-like_C"/>
</dbReference>
<accession>A0A380TPD5</accession>
<keyword evidence="2 5" id="KW-0238">DNA-binding</keyword>
<dbReference type="Pfam" id="PF08220">
    <property type="entry name" value="HTH_DeoR"/>
    <property type="match status" value="1"/>
</dbReference>
<name>A0A380TPD5_9PAST</name>
<dbReference type="PANTHER" id="PTHR30363:SF57">
    <property type="entry name" value="GLUCITOL OPERON REPRESSOR"/>
    <property type="match status" value="1"/>
</dbReference>
<organism evidence="5 6">
    <name type="scientific">[Actinobacillus] rossii</name>
    <dbReference type="NCBI Taxonomy" id="123820"/>
    <lineage>
        <taxon>Bacteria</taxon>
        <taxon>Pseudomonadati</taxon>
        <taxon>Pseudomonadota</taxon>
        <taxon>Gammaproteobacteria</taxon>
        <taxon>Pasteurellales</taxon>
        <taxon>Pasteurellaceae</taxon>
    </lineage>
</organism>
<protein>
    <submittedName>
        <fullName evidence="5">DNA-binding transcriptional repressor SrlR</fullName>
    </submittedName>
</protein>
<dbReference type="SMART" id="SM01134">
    <property type="entry name" value="DeoRC"/>
    <property type="match status" value="1"/>
</dbReference>
<reference evidence="5 6" key="1">
    <citation type="submission" date="2018-06" db="EMBL/GenBank/DDBJ databases">
        <authorList>
            <consortium name="Pathogen Informatics"/>
            <person name="Doyle S."/>
        </authorList>
    </citation>
    <scope>NUCLEOTIDE SEQUENCE [LARGE SCALE GENOMIC DNA]</scope>
    <source>
        <strain evidence="5 6">NCTC10801</strain>
    </source>
</reference>
<keyword evidence="3" id="KW-0804">Transcription</keyword>
<proteinExistence type="predicted"/>
<dbReference type="Pfam" id="PF00455">
    <property type="entry name" value="DeoRC"/>
    <property type="match status" value="1"/>
</dbReference>
<dbReference type="SUPFAM" id="SSF100950">
    <property type="entry name" value="NagB/RpiA/CoA transferase-like"/>
    <property type="match status" value="1"/>
</dbReference>
<dbReference type="GO" id="GO:0003677">
    <property type="term" value="F:DNA binding"/>
    <property type="evidence" value="ECO:0007669"/>
    <property type="project" value="UniProtKB-KW"/>
</dbReference>
<dbReference type="SMART" id="SM00420">
    <property type="entry name" value="HTH_DEOR"/>
    <property type="match status" value="1"/>
</dbReference>
<dbReference type="GO" id="GO:0003700">
    <property type="term" value="F:DNA-binding transcription factor activity"/>
    <property type="evidence" value="ECO:0007669"/>
    <property type="project" value="InterPro"/>
</dbReference>
<dbReference type="EMBL" id="UFRQ01000003">
    <property type="protein sequence ID" value="SUT88505.1"/>
    <property type="molecule type" value="Genomic_DNA"/>
</dbReference>
<dbReference type="OrthoDB" id="9814815at2"/>
<feature type="domain" description="HTH deoR-type" evidence="4">
    <location>
        <begin position="3"/>
        <end position="58"/>
    </location>
</feature>
<evidence type="ECO:0000313" key="5">
    <source>
        <dbReference type="EMBL" id="SUT88505.1"/>
    </source>
</evidence>
<evidence type="ECO:0000256" key="1">
    <source>
        <dbReference type="ARBA" id="ARBA00023015"/>
    </source>
</evidence>
<dbReference type="InterPro" id="IPR050313">
    <property type="entry name" value="Carb_Metab_HTH_regulators"/>
</dbReference>
<dbReference type="PANTHER" id="PTHR30363">
    <property type="entry name" value="HTH-TYPE TRANSCRIPTIONAL REGULATOR SRLR-RELATED"/>
    <property type="match status" value="1"/>
</dbReference>
<dbReference type="AlphaFoldDB" id="A0A380TPD5"/>
<dbReference type="InterPro" id="IPR018356">
    <property type="entry name" value="Tscrpt_reg_HTH_DeoR_CS"/>
</dbReference>
<dbReference type="InterPro" id="IPR036390">
    <property type="entry name" value="WH_DNA-bd_sf"/>
</dbReference>
<dbReference type="PROSITE" id="PS00894">
    <property type="entry name" value="HTH_DEOR_1"/>
    <property type="match status" value="1"/>
</dbReference>
<dbReference type="Gene3D" id="3.40.50.1360">
    <property type="match status" value="1"/>
</dbReference>
<dbReference type="NCBIfam" id="NF007753">
    <property type="entry name" value="PRK10434.1"/>
    <property type="match status" value="1"/>
</dbReference>
<gene>
    <name evidence="5" type="primary">srlR</name>
    <name evidence="5" type="ORF">NCTC10801_00489</name>
</gene>
<dbReference type="SUPFAM" id="SSF46785">
    <property type="entry name" value="Winged helix' DNA-binding domain"/>
    <property type="match status" value="1"/>
</dbReference>
<dbReference type="InterPro" id="IPR036388">
    <property type="entry name" value="WH-like_DNA-bd_sf"/>
</dbReference>
<keyword evidence="1" id="KW-0805">Transcription regulation</keyword>